<proteinExistence type="predicted"/>
<gene>
    <name evidence="1" type="ORF">Ahy_A10g046816</name>
</gene>
<dbReference type="EMBL" id="SDMP01000010">
    <property type="protein sequence ID" value="RYR32223.1"/>
    <property type="molecule type" value="Genomic_DNA"/>
</dbReference>
<accession>A0A445B0L6</accession>
<sequence length="120" mass="14072">MRPLIMPMSDILIMRIKRSRDQGRFLNREIKDLFPISNILGMLCVIVTKHFHSISSNLVLLFFALTKELSSCSFNFVSVIKWDPMVDYLKEPPLFACTANFLHKPIKGRRVVKCWQNMQR</sequence>
<reference evidence="1 2" key="1">
    <citation type="submission" date="2019-01" db="EMBL/GenBank/DDBJ databases">
        <title>Sequencing of cultivated peanut Arachis hypogaea provides insights into genome evolution and oil improvement.</title>
        <authorList>
            <person name="Chen X."/>
        </authorList>
    </citation>
    <scope>NUCLEOTIDE SEQUENCE [LARGE SCALE GENOMIC DNA]</scope>
    <source>
        <strain evidence="2">cv. Fuhuasheng</strain>
        <tissue evidence="1">Leaves</tissue>
    </source>
</reference>
<name>A0A445B0L6_ARAHY</name>
<evidence type="ECO:0000313" key="2">
    <source>
        <dbReference type="Proteomes" id="UP000289738"/>
    </source>
</evidence>
<dbReference type="AlphaFoldDB" id="A0A445B0L6"/>
<protein>
    <submittedName>
        <fullName evidence="1">Uncharacterized protein</fullName>
    </submittedName>
</protein>
<organism evidence="1 2">
    <name type="scientific">Arachis hypogaea</name>
    <name type="common">Peanut</name>
    <dbReference type="NCBI Taxonomy" id="3818"/>
    <lineage>
        <taxon>Eukaryota</taxon>
        <taxon>Viridiplantae</taxon>
        <taxon>Streptophyta</taxon>
        <taxon>Embryophyta</taxon>
        <taxon>Tracheophyta</taxon>
        <taxon>Spermatophyta</taxon>
        <taxon>Magnoliopsida</taxon>
        <taxon>eudicotyledons</taxon>
        <taxon>Gunneridae</taxon>
        <taxon>Pentapetalae</taxon>
        <taxon>rosids</taxon>
        <taxon>fabids</taxon>
        <taxon>Fabales</taxon>
        <taxon>Fabaceae</taxon>
        <taxon>Papilionoideae</taxon>
        <taxon>50 kb inversion clade</taxon>
        <taxon>dalbergioids sensu lato</taxon>
        <taxon>Dalbergieae</taxon>
        <taxon>Pterocarpus clade</taxon>
        <taxon>Arachis</taxon>
    </lineage>
</organism>
<comment type="caution">
    <text evidence="1">The sequence shown here is derived from an EMBL/GenBank/DDBJ whole genome shotgun (WGS) entry which is preliminary data.</text>
</comment>
<evidence type="ECO:0000313" key="1">
    <source>
        <dbReference type="EMBL" id="RYR32223.1"/>
    </source>
</evidence>
<keyword evidence="2" id="KW-1185">Reference proteome</keyword>
<dbReference type="Proteomes" id="UP000289738">
    <property type="component" value="Chromosome A10"/>
</dbReference>